<feature type="compositionally biased region" description="Polar residues" evidence="1">
    <location>
        <begin position="125"/>
        <end position="134"/>
    </location>
</feature>
<evidence type="ECO:0000313" key="4">
    <source>
        <dbReference type="EMBL" id="RUS86957.1"/>
    </source>
</evidence>
<comment type="caution">
    <text evidence="4">The sequence shown here is derived from an EMBL/GenBank/DDBJ whole genome shotgun (WGS) entry which is preliminary data.</text>
</comment>
<keyword evidence="3" id="KW-0732">Signal</keyword>
<dbReference type="AlphaFoldDB" id="A0A3S1AAQ9"/>
<evidence type="ECO:0008006" key="6">
    <source>
        <dbReference type="Google" id="ProtNLM"/>
    </source>
</evidence>
<evidence type="ECO:0000256" key="3">
    <source>
        <dbReference type="SAM" id="SignalP"/>
    </source>
</evidence>
<evidence type="ECO:0000256" key="1">
    <source>
        <dbReference type="SAM" id="MobiDB-lite"/>
    </source>
</evidence>
<keyword evidence="2" id="KW-0472">Membrane</keyword>
<feature type="compositionally biased region" description="Basic and acidic residues" evidence="1">
    <location>
        <begin position="115"/>
        <end position="124"/>
    </location>
</feature>
<keyword evidence="5" id="KW-1185">Reference proteome</keyword>
<feature type="region of interest" description="Disordered" evidence="1">
    <location>
        <begin position="57"/>
        <end position="110"/>
    </location>
</feature>
<evidence type="ECO:0000256" key="2">
    <source>
        <dbReference type="SAM" id="Phobius"/>
    </source>
</evidence>
<dbReference type="EMBL" id="RQTK01000123">
    <property type="protein sequence ID" value="RUS86957.1"/>
    <property type="molecule type" value="Genomic_DNA"/>
</dbReference>
<feature type="non-terminal residue" evidence="4">
    <location>
        <position position="327"/>
    </location>
</feature>
<feature type="transmembrane region" description="Helical" evidence="2">
    <location>
        <begin position="297"/>
        <end position="319"/>
    </location>
</feature>
<gene>
    <name evidence="4" type="ORF">EGW08_005282</name>
</gene>
<feature type="chain" id="PRO_5018631723" description="Major facilitator superfamily (MFS) profile domain-containing protein" evidence="3">
    <location>
        <begin position="23"/>
        <end position="327"/>
    </location>
</feature>
<keyword evidence="2" id="KW-0812">Transmembrane</keyword>
<keyword evidence="2" id="KW-1133">Transmembrane helix</keyword>
<feature type="region of interest" description="Disordered" evidence="1">
    <location>
        <begin position="115"/>
        <end position="134"/>
    </location>
</feature>
<feature type="signal peptide" evidence="3">
    <location>
        <begin position="1"/>
        <end position="22"/>
    </location>
</feature>
<feature type="transmembrane region" description="Helical" evidence="2">
    <location>
        <begin position="243"/>
        <end position="261"/>
    </location>
</feature>
<dbReference type="SUPFAM" id="SSF103473">
    <property type="entry name" value="MFS general substrate transporter"/>
    <property type="match status" value="1"/>
</dbReference>
<name>A0A3S1AAQ9_ELYCH</name>
<dbReference type="InterPro" id="IPR036259">
    <property type="entry name" value="MFS_trans_sf"/>
</dbReference>
<reference evidence="4 5" key="1">
    <citation type="submission" date="2019-01" db="EMBL/GenBank/DDBJ databases">
        <title>A draft genome assembly of the solar-powered sea slug Elysia chlorotica.</title>
        <authorList>
            <person name="Cai H."/>
            <person name="Li Q."/>
            <person name="Fang X."/>
            <person name="Li J."/>
            <person name="Curtis N.E."/>
            <person name="Altenburger A."/>
            <person name="Shibata T."/>
            <person name="Feng M."/>
            <person name="Maeda T."/>
            <person name="Schwartz J.A."/>
            <person name="Shigenobu S."/>
            <person name="Lundholm N."/>
            <person name="Nishiyama T."/>
            <person name="Yang H."/>
            <person name="Hasebe M."/>
            <person name="Li S."/>
            <person name="Pierce S.K."/>
            <person name="Wang J."/>
        </authorList>
    </citation>
    <scope>NUCLEOTIDE SEQUENCE [LARGE SCALE GENOMIC DNA]</scope>
    <source>
        <strain evidence="4">EC2010</strain>
        <tissue evidence="4">Whole organism of an adult</tissue>
    </source>
</reference>
<organism evidence="4 5">
    <name type="scientific">Elysia chlorotica</name>
    <name type="common">Eastern emerald elysia</name>
    <name type="synonym">Sea slug</name>
    <dbReference type="NCBI Taxonomy" id="188477"/>
    <lineage>
        <taxon>Eukaryota</taxon>
        <taxon>Metazoa</taxon>
        <taxon>Spiralia</taxon>
        <taxon>Lophotrochozoa</taxon>
        <taxon>Mollusca</taxon>
        <taxon>Gastropoda</taxon>
        <taxon>Heterobranchia</taxon>
        <taxon>Euthyneura</taxon>
        <taxon>Panpulmonata</taxon>
        <taxon>Sacoglossa</taxon>
        <taxon>Placobranchoidea</taxon>
        <taxon>Plakobranchidae</taxon>
        <taxon>Elysia</taxon>
    </lineage>
</organism>
<evidence type="ECO:0000313" key="5">
    <source>
        <dbReference type="Proteomes" id="UP000271974"/>
    </source>
</evidence>
<dbReference type="Proteomes" id="UP000271974">
    <property type="component" value="Unassembled WGS sequence"/>
</dbReference>
<feature type="non-terminal residue" evidence="4">
    <location>
        <position position="1"/>
    </location>
</feature>
<dbReference type="OrthoDB" id="6157930at2759"/>
<sequence length="327" mass="35967">GANIALLLLGVACFLTAWRLDSRDLRQSFSSYSAAPPKTQRTSRSTQQVFDERAHLLGHHTPKLPRSPYHSRPPKYYDPNQQRFVPKLPNHGGQSNARPVPGSAGGFTPEEYNAHERRIGETPKKSTSSLLDRQETLSTASVRSEETIAFSDSTGPLIAADILKRYNYAAPQGRDNSNTRRRWVHSLFSSPSEVWKMAFVLVLVFCVSSCVQCFEYTATSFLLMGETGSAWAPVHADSALRKGSFGLLLAYLAFAVGLLLSFKFLDLIGWKKLSLGVCLVCSLLTLLLALLRDSPGLFLPAALTHGLLKALVVALPDLLTLHTVRSQ</sequence>
<proteinExistence type="predicted"/>
<protein>
    <recommendedName>
        <fullName evidence="6">Major facilitator superfamily (MFS) profile domain-containing protein</fullName>
    </recommendedName>
</protein>
<feature type="transmembrane region" description="Helical" evidence="2">
    <location>
        <begin position="273"/>
        <end position="291"/>
    </location>
</feature>
<accession>A0A3S1AAQ9</accession>